<keyword evidence="3 8" id="KW-0436">Ligase</keyword>
<feature type="active site" description="Nucleophile" evidence="8">
    <location>
        <position position="266"/>
    </location>
</feature>
<feature type="binding site" evidence="8">
    <location>
        <position position="267"/>
    </location>
    <ligand>
        <name>L-glutamine</name>
        <dbReference type="ChEBI" id="CHEBI:58359"/>
    </ligand>
</feature>
<feature type="binding site" evidence="8">
    <location>
        <position position="47"/>
    </location>
    <ligand>
        <name>L-glutamine</name>
        <dbReference type="ChEBI" id="CHEBI:58359"/>
    </ligand>
</feature>
<dbReference type="HAMAP" id="MF_01209">
    <property type="entry name" value="CPSase_S_chain"/>
    <property type="match status" value="1"/>
</dbReference>
<evidence type="ECO:0000256" key="1">
    <source>
        <dbReference type="ARBA" id="ARBA00005077"/>
    </source>
</evidence>
<feature type="binding site" evidence="8">
    <location>
        <position position="238"/>
    </location>
    <ligand>
        <name>L-glutamine</name>
        <dbReference type="ChEBI" id="CHEBI:58359"/>
    </ligand>
</feature>
<dbReference type="PRINTS" id="PR00096">
    <property type="entry name" value="GATASE"/>
</dbReference>
<feature type="binding site" evidence="8">
    <location>
        <position position="310"/>
    </location>
    <ligand>
        <name>L-glutamine</name>
        <dbReference type="ChEBI" id="CHEBI:58359"/>
    </ligand>
</feature>
<feature type="domain" description="Carbamoyl-phosphate synthase small subunit N-terminal" evidence="9">
    <location>
        <begin position="3"/>
        <end position="133"/>
    </location>
</feature>
<feature type="binding site" evidence="8">
    <location>
        <position position="240"/>
    </location>
    <ligand>
        <name>L-glutamine</name>
        <dbReference type="ChEBI" id="CHEBI:58359"/>
    </ligand>
</feature>
<dbReference type="NCBIfam" id="TIGR01368">
    <property type="entry name" value="CPSaseIIsmall"/>
    <property type="match status" value="1"/>
</dbReference>
<accession>A0ABU8JEV3</accession>
<keyword evidence="5 8" id="KW-0067">ATP-binding</keyword>
<evidence type="ECO:0000256" key="5">
    <source>
        <dbReference type="ARBA" id="ARBA00022840"/>
    </source>
</evidence>
<dbReference type="PROSITE" id="PS51273">
    <property type="entry name" value="GATASE_TYPE_1"/>
    <property type="match status" value="1"/>
</dbReference>
<keyword evidence="8" id="KW-0665">Pyrimidine biosynthesis</keyword>
<dbReference type="InterPro" id="IPR035686">
    <property type="entry name" value="CPSase_GATase1"/>
</dbReference>
<dbReference type="InterPro" id="IPR002474">
    <property type="entry name" value="CarbamoylP_synth_ssu_N"/>
</dbReference>
<feature type="binding site" evidence="8">
    <location>
        <position position="270"/>
    </location>
    <ligand>
        <name>L-glutamine</name>
        <dbReference type="ChEBI" id="CHEBI:58359"/>
    </ligand>
</feature>
<comment type="similarity">
    <text evidence="2 8">Belongs to the CarA family.</text>
</comment>
<feature type="binding site" evidence="8">
    <location>
        <position position="308"/>
    </location>
    <ligand>
        <name>L-glutamine</name>
        <dbReference type="ChEBI" id="CHEBI:58359"/>
    </ligand>
</feature>
<dbReference type="CDD" id="cd01744">
    <property type="entry name" value="GATase1_CPSase"/>
    <property type="match status" value="1"/>
</dbReference>
<comment type="pathway">
    <text evidence="1 8">Amino-acid biosynthesis; L-arginine biosynthesis; carbamoyl phosphate from bicarbonate: step 1/1.</text>
</comment>
<dbReference type="InterPro" id="IPR006274">
    <property type="entry name" value="CarbamoylP_synth_ssu"/>
</dbReference>
<evidence type="ECO:0000256" key="3">
    <source>
        <dbReference type="ARBA" id="ARBA00022598"/>
    </source>
</evidence>
<dbReference type="EC" id="6.3.5.5" evidence="8"/>
<comment type="catalytic activity">
    <reaction evidence="7 8">
        <text>hydrogencarbonate + L-glutamine + 2 ATP + H2O = carbamoyl phosphate + L-glutamate + 2 ADP + phosphate + 2 H(+)</text>
        <dbReference type="Rhea" id="RHEA:18633"/>
        <dbReference type="ChEBI" id="CHEBI:15377"/>
        <dbReference type="ChEBI" id="CHEBI:15378"/>
        <dbReference type="ChEBI" id="CHEBI:17544"/>
        <dbReference type="ChEBI" id="CHEBI:29985"/>
        <dbReference type="ChEBI" id="CHEBI:30616"/>
        <dbReference type="ChEBI" id="CHEBI:43474"/>
        <dbReference type="ChEBI" id="CHEBI:58228"/>
        <dbReference type="ChEBI" id="CHEBI:58359"/>
        <dbReference type="ChEBI" id="CHEBI:456216"/>
        <dbReference type="EC" id="6.3.5.5"/>
    </reaction>
</comment>
<reference evidence="10 11" key="1">
    <citation type="journal article" date="2014" name="Int. J. Syst. Evol. Microbiol.">
        <title>Fulvimonas yonginensis sp. nov., isolated from greenhouse soil, and emended description of the genus Fulvimonas.</title>
        <authorList>
            <person name="Ahn J.H."/>
            <person name="Kim S.J."/>
            <person name="Weon H.Y."/>
            <person name="Hong S.B."/>
            <person name="Seok S.J."/>
            <person name="Kwon S.W."/>
        </authorList>
    </citation>
    <scope>NUCLEOTIDE SEQUENCE [LARGE SCALE GENOMIC DNA]</scope>
    <source>
        <strain evidence="10 11">KACC 16952</strain>
    </source>
</reference>
<dbReference type="Gene3D" id="3.50.30.20">
    <property type="entry name" value="Carbamoyl-phosphate synthase small subunit, N-terminal domain"/>
    <property type="match status" value="1"/>
</dbReference>
<evidence type="ECO:0000256" key="2">
    <source>
        <dbReference type="ARBA" id="ARBA00007800"/>
    </source>
</evidence>
<feature type="region of interest" description="CPSase" evidence="8">
    <location>
        <begin position="1"/>
        <end position="189"/>
    </location>
</feature>
<dbReference type="InterPro" id="IPR036480">
    <property type="entry name" value="CarbP_synth_ssu_N_sf"/>
</dbReference>
<feature type="active site" evidence="8">
    <location>
        <position position="352"/>
    </location>
</feature>
<dbReference type="Gene3D" id="3.40.50.880">
    <property type="match status" value="1"/>
</dbReference>
<sequence length="375" mass="40189">MPIPALLALEDGSVFHGHAVGATGETVGEVVFNTAMTGYQEILTDPSYARQIVTLTYPHIGNTGVNPADAESTRVQAAGLIVRDVPRRPSNWRSTESLPEYLARQGIVAIGGIDTRRLTRILRDKGAQNGCILAGEGIDAEAALAKARAFPGLNGMDLAKVVSVREPYRWTEGVYDLDRVGFEQPTTRFRVVAYDFGTKLNILRLLASHGCDVTVVPAQTSAADVLAMKPEGVFLSNGPGDPAACDYAIAATRAFLDAKIPLFGICLGHQLMGLALGARTVKMKFGHHGANHPVKDHDDGRVLITSQNHGFAVDPATLPANVRITHTSLFDGSLQGFALTDRPAFCFQGHPEAAPGPHDVGYLFARFAQLMQEAR</sequence>
<dbReference type="EMBL" id="JBBBNY010000015">
    <property type="protein sequence ID" value="MEI7038114.1"/>
    <property type="molecule type" value="Genomic_DNA"/>
</dbReference>
<evidence type="ECO:0000313" key="11">
    <source>
        <dbReference type="Proteomes" id="UP001381174"/>
    </source>
</evidence>
<dbReference type="PANTHER" id="PTHR43418:SF7">
    <property type="entry name" value="CARBAMOYL-PHOSPHATE SYNTHASE SMALL CHAIN"/>
    <property type="match status" value="1"/>
</dbReference>
<comment type="caution">
    <text evidence="10">The sequence shown here is derived from an EMBL/GenBank/DDBJ whole genome shotgun (WGS) entry which is preliminary data.</text>
</comment>
<evidence type="ECO:0000256" key="6">
    <source>
        <dbReference type="ARBA" id="ARBA00022962"/>
    </source>
</evidence>
<evidence type="ECO:0000313" key="10">
    <source>
        <dbReference type="EMBL" id="MEI7038114.1"/>
    </source>
</evidence>
<keyword evidence="8" id="KW-0055">Arginine biosynthesis</keyword>
<organism evidence="10 11">
    <name type="scientific">Fulvimonas yonginensis</name>
    <dbReference type="NCBI Taxonomy" id="1495200"/>
    <lineage>
        <taxon>Bacteria</taxon>
        <taxon>Pseudomonadati</taxon>
        <taxon>Pseudomonadota</taxon>
        <taxon>Gammaproteobacteria</taxon>
        <taxon>Lysobacterales</taxon>
        <taxon>Rhodanobacteraceae</taxon>
        <taxon>Fulvimonas</taxon>
    </lineage>
</organism>
<comment type="pathway">
    <text evidence="8">Pyrimidine metabolism; UMP biosynthesis via de novo pathway; (S)-dihydroorotate from bicarbonate: step 1/3.</text>
</comment>
<evidence type="ECO:0000256" key="4">
    <source>
        <dbReference type="ARBA" id="ARBA00022741"/>
    </source>
</evidence>
<dbReference type="SMART" id="SM01097">
    <property type="entry name" value="CPSase_sm_chain"/>
    <property type="match status" value="1"/>
</dbReference>
<dbReference type="Pfam" id="PF00988">
    <property type="entry name" value="CPSase_sm_chain"/>
    <property type="match status" value="1"/>
</dbReference>
<dbReference type="PANTHER" id="PTHR43418">
    <property type="entry name" value="MULTIFUNCTIONAL TRYPTOPHAN BIOSYNTHESIS PROTEIN-RELATED"/>
    <property type="match status" value="1"/>
</dbReference>
<comment type="catalytic activity">
    <reaction evidence="8">
        <text>L-glutamine + H2O = L-glutamate + NH4(+)</text>
        <dbReference type="Rhea" id="RHEA:15889"/>
        <dbReference type="ChEBI" id="CHEBI:15377"/>
        <dbReference type="ChEBI" id="CHEBI:28938"/>
        <dbReference type="ChEBI" id="CHEBI:29985"/>
        <dbReference type="ChEBI" id="CHEBI:58359"/>
    </reaction>
</comment>
<keyword evidence="11" id="KW-1185">Reference proteome</keyword>
<keyword evidence="4 8" id="KW-0547">Nucleotide-binding</keyword>
<dbReference type="Pfam" id="PF00117">
    <property type="entry name" value="GATase"/>
    <property type="match status" value="1"/>
</dbReference>
<dbReference type="NCBIfam" id="NF009475">
    <property type="entry name" value="PRK12838.1"/>
    <property type="match status" value="1"/>
</dbReference>
<proteinExistence type="inferred from homology"/>
<dbReference type="InterPro" id="IPR017926">
    <property type="entry name" value="GATASE"/>
</dbReference>
<dbReference type="InterPro" id="IPR050472">
    <property type="entry name" value="Anth_synth/Amidotransfase"/>
</dbReference>
<feature type="active site" evidence="8">
    <location>
        <position position="350"/>
    </location>
</feature>
<evidence type="ECO:0000256" key="8">
    <source>
        <dbReference type="HAMAP-Rule" id="MF_01209"/>
    </source>
</evidence>
<gene>
    <name evidence="8 10" type="primary">carA</name>
    <name evidence="10" type="ORF">WAT24_15220</name>
</gene>
<dbReference type="PRINTS" id="PR00099">
    <property type="entry name" value="CPSGATASE"/>
</dbReference>
<dbReference type="SUPFAM" id="SSF52021">
    <property type="entry name" value="Carbamoyl phosphate synthetase, small subunit N-terminal domain"/>
    <property type="match status" value="1"/>
</dbReference>
<dbReference type="Proteomes" id="UP001381174">
    <property type="component" value="Unassembled WGS sequence"/>
</dbReference>
<dbReference type="GO" id="GO:0004088">
    <property type="term" value="F:carbamoyl-phosphate synthase (glutamine-hydrolyzing) activity"/>
    <property type="evidence" value="ECO:0007669"/>
    <property type="project" value="UniProtKB-EC"/>
</dbReference>
<evidence type="ECO:0000259" key="9">
    <source>
        <dbReference type="SMART" id="SM01097"/>
    </source>
</evidence>
<keyword evidence="8" id="KW-0028">Amino-acid biosynthesis</keyword>
<name>A0ABU8JEV3_9GAMM</name>
<protein>
    <recommendedName>
        <fullName evidence="8">Carbamoyl phosphate synthase small chain</fullName>
        <ecNumber evidence="8">6.3.5.5</ecNumber>
    </recommendedName>
    <alternativeName>
        <fullName evidence="8">Carbamoyl phosphate synthetase glutamine chain</fullName>
    </alternativeName>
</protein>
<comment type="subunit">
    <text evidence="8">Composed of two chains; the small (or glutamine) chain promotes the hydrolysis of glutamine to ammonia, which is used by the large (or ammonia) chain to synthesize carbamoyl phosphate. Tetramer of heterodimers (alpha,beta)4.</text>
</comment>
<feature type="binding site" evidence="8">
    <location>
        <position position="311"/>
    </location>
    <ligand>
        <name>L-glutamine</name>
        <dbReference type="ChEBI" id="CHEBI:58359"/>
    </ligand>
</feature>
<dbReference type="SUPFAM" id="SSF52317">
    <property type="entry name" value="Class I glutamine amidotransferase-like"/>
    <property type="match status" value="1"/>
</dbReference>
<evidence type="ECO:0000256" key="7">
    <source>
        <dbReference type="ARBA" id="ARBA00048816"/>
    </source>
</evidence>
<dbReference type="RefSeq" id="WP_336808756.1">
    <property type="nucleotide sequence ID" value="NZ_JBBBNY010000015.1"/>
</dbReference>
<keyword evidence="6 8" id="KW-0315">Glutamine amidotransferase</keyword>
<dbReference type="InterPro" id="IPR029062">
    <property type="entry name" value="Class_I_gatase-like"/>
</dbReference>
<comment type="function">
    <text evidence="8">Small subunit of the glutamine-dependent carbamoyl phosphate synthetase (CPSase). CPSase catalyzes the formation of carbamoyl phosphate from the ammonia moiety of glutamine, carbonate, and phosphate donated by ATP, constituting the first step of 2 biosynthetic pathways, one leading to arginine and/or urea and the other to pyrimidine nucleotides. The small subunit (glutamine amidotransferase) binds and cleaves glutamine to supply the large subunit with the substrate ammonia.</text>
</comment>